<reference evidence="7" key="1">
    <citation type="submission" date="2015-08" db="UniProtKB">
        <authorList>
            <consortium name="WormBaseParasite"/>
        </authorList>
    </citation>
    <scope>IDENTIFICATION</scope>
</reference>
<keyword evidence="3" id="KW-1133">Transmembrane helix</keyword>
<dbReference type="Proteomes" id="UP000035681">
    <property type="component" value="Unplaced"/>
</dbReference>
<evidence type="ECO:0000313" key="7">
    <source>
        <dbReference type="WBParaSite" id="SSTP_0000186300.1"/>
    </source>
</evidence>
<evidence type="ECO:0000313" key="8">
    <source>
        <dbReference type="WBParaSite" id="TCONS_00011846.p1"/>
    </source>
</evidence>
<feature type="compositionally biased region" description="Polar residues" evidence="2">
    <location>
        <begin position="204"/>
        <end position="213"/>
    </location>
</feature>
<dbReference type="GO" id="GO:0016274">
    <property type="term" value="F:protein-arginine N-methyltransferase activity"/>
    <property type="evidence" value="ECO:0007669"/>
    <property type="project" value="InterPro"/>
</dbReference>
<dbReference type="InterPro" id="IPR025799">
    <property type="entry name" value="Arg_MeTrfase"/>
</dbReference>
<feature type="region of interest" description="Disordered" evidence="2">
    <location>
        <begin position="2200"/>
        <end position="2321"/>
    </location>
</feature>
<dbReference type="SUPFAM" id="SSF53335">
    <property type="entry name" value="S-adenosyl-L-methionine-dependent methyltransferases"/>
    <property type="match status" value="1"/>
</dbReference>
<feature type="domain" description="PRMT5 arginine-N-methyltransferase" evidence="4">
    <location>
        <begin position="560"/>
        <end position="751"/>
    </location>
</feature>
<sequence>MGRKTKSKNKTLAAFKKEKALWKDAASMDAAQQALLQSENNIRMIVDIATTGFPPDDQIVLDYDDFPERLKILMTEIERIIKEPHPDKGTLESSPIKTLKLFELLIKYQGSEEGWDSVTSDWLQKYANILLSQMKESDKTGKSSSFVDEESQRFMKAFSKYKENYLKEEMKGKPDVREKSTKIKNTQNCVNDKQKQSSNKKSNILTQNTGNEKNINDDNLKKASCKDEDFKDAWKYYDKLVELKEKDTERIKIGLPRIKCNTMRCFWSVHAVVGVNEDVNFGSFVTENCSNNFSGIIYPVSGMVNYNKTYSTREDITNPFNYYVPFSCELVRRLASKDMIMGRLLDSYLKDDINECGDKSSILSLKEELEFASYCEMKTLVIKLSNKMNANYGRYLADWLCQIDRNVQLFVELETDIDFYIDNSTKDKPINSVWEIWSYFRAQFNHAFFSNLHVILKFSSSDIPDEFLPGSHNLKRWKGEPLVGFTIDYEVLECQGKFEDASFPDIIMRTLSTLWNPTYHLLIFSNDTFYLTRNVREKVISKLKDSLLTLDYDDKYYESHFKYHGNFMLQNPLQPCADNLTSGIYHAFESDTVKYKKYALAIYYAIKKCITDQLLEHISNSGQSKELDAVCIDMAILGAGRGHLLTSILWAYKKITSEAPEKNISIAVHVVEKNNLALLDCRKVYEYIEGFTIKPVNIEMREWAKQMYNNKNRLPDIIVSELLGSFGCNELSPDLLYEVESYIYHPKQIWIPKVVESYIQPITNIPALQFLFDEAIFHSDFDGGQGRNNSRRFYTFVDVFEKAKPISPYSDRLYIAQPSPVYKIDNPKYCFTFLHPQYDKLININPKDLSGHAIINFKARSTCDITGFQGYFVATLYEEEGKAVLLSSCPHVNKLEAEKYNFECLSTSWFPAFFPLRGPIRLQEDGEFSFEIFRKTDNTGIWYEWRFVGQNGKMEDLQNENGINEENIFIASGEGLIAQFDKTEGESRKKEKVLRLITNNYIDEVTAKEKANSISYINESNKYFKFFQYDQNYEKNINIDYGIINHQMEYDKIESEFELIINYDKDSSQNSSLLGEVFFVNVDENGKYSFKMFGGIVEFKKSKEKVKLKTKKIHYLSAECLKYVNKEGKNNDPLYPQSCIPIATFVKITFLQHNYNILNNSFLKIYSLNVMSNVYNPINNQRKIDKWNGEYINNNINYYQSYTFKKNEIIKSIREDILKPEKTADGIDEIYIDYTKIPSIQTELGYKVEFNYELYEPINNFINFYPYASEINYKTKKESVRWIGLPCSPSKDQNPNNKTFSGQCHFEYNIKNPIIEVTKFTGIYYHPICINNVAKKCWLNINGVFINLQNRTTNNVKLNFKMLTFKVERFNLKNGKKHIYKLEIKNWNDNKHININKNKYVSLIKLTSSEMEQAEDNGYIICRYFSQNTDYIGCYNIKTYFNVIDVTGKYLKFKNFDQMLENNVKFREIADTVSDYGKNINSRYKIFLSLLQLPKKECNMYIELYVQKQNKEKKATFTMFIGMIKLNDFDNPSIVISSLTSDVISFSSICNEYTSFYGKEPNPSFLENCIPFADSLVIKFYSTTEICNDIIIKYASIESLVYDPRINKFKLFKWEAYFDEIHLKLFNSYKIFKESNNKGKIIDNNSENERIGKQKEEYLDYTLNSYLQKGIGYKVNVDAVISYNRINSRVNFFPAFSRTVIIDDKNKNNVLTWIGKPCTASNEKAFSEHGNITIYKNIPVQFECEVNDTFTLSKKTNYFNGIFYESTCLKKLYKDCWLNNFELLINFGDKFNEEEDIHFINLNYTFTLFDLLTGKIKTISVGHQNWKSSKEHNIKYNKNIGILRLYTPESFIVSATDKELNCKYSETEKRPTCGEDENMNKENIFKKVSFPQLLVSPEEIEIFGFNKNHTTIYDKQYNMYDITFHFTKVPPSECKILLEIFIVTFNKEGKVILELYGGIIELNQEKFNNNIGIFSMITKDIHFVDESCNNTHINNDECFPIGNAIKVTFMLRNNNICDNFNLKYAKILYLFKNKLEDIMYTEKEHEIIFNNSIDLQYSNTYVIYKSNKNTPVCLNITRPWKYDYTKESQYLVDPTDEKFPTNKIKNCFKTNVYFILFLLFIIFGSIEIVISIIIVYYIYRKSKKSKINNNKLLGKKNIFLQKKVNLNIVNEDEKGDEEKELSIEEDKNIEEQVCKKNGAFNNNKYKKHSPKENEEDQDDDKENYLNNKNDNSDEDIEDDQSNTGKEKNDKNLQKAKKQIPARDRKNVGKKTVQQLKKKVTGGKKITSQVKGKKSFVGKKANPKKVVVRKVKPKPAPKACRK</sequence>
<dbReference type="InterPro" id="IPR035075">
    <property type="entry name" value="PRMT5"/>
</dbReference>
<organism evidence="7">
    <name type="scientific">Strongyloides stercoralis</name>
    <name type="common">Threadworm</name>
    <dbReference type="NCBI Taxonomy" id="6248"/>
    <lineage>
        <taxon>Eukaryota</taxon>
        <taxon>Metazoa</taxon>
        <taxon>Ecdysozoa</taxon>
        <taxon>Nematoda</taxon>
        <taxon>Chromadorea</taxon>
        <taxon>Rhabditida</taxon>
        <taxon>Tylenchina</taxon>
        <taxon>Panagrolaimomorpha</taxon>
        <taxon>Strongyloidoidea</taxon>
        <taxon>Strongyloididae</taxon>
        <taxon>Strongyloides</taxon>
    </lineage>
</organism>
<dbReference type="WBParaSite" id="SSTP_0000186300.1">
    <property type="protein sequence ID" value="SSTP_0000186300.1"/>
    <property type="gene ID" value="SSTP_0000186300"/>
</dbReference>
<keyword evidence="6" id="KW-1185">Reference proteome</keyword>
<evidence type="ECO:0000256" key="1">
    <source>
        <dbReference type="ARBA" id="ARBA00022691"/>
    </source>
</evidence>
<keyword evidence="3" id="KW-0472">Membrane</keyword>
<dbReference type="PANTHER" id="PTHR10738:SF0">
    <property type="entry name" value="PROTEIN ARGININE N-METHYLTRANSFERASE 5"/>
    <property type="match status" value="1"/>
</dbReference>
<evidence type="ECO:0000313" key="6">
    <source>
        <dbReference type="Proteomes" id="UP000035681"/>
    </source>
</evidence>
<dbReference type="Gene3D" id="2.70.160.11">
    <property type="entry name" value="Hnrnp arginine n-methyltransferase1"/>
    <property type="match status" value="1"/>
</dbReference>
<proteinExistence type="predicted"/>
<dbReference type="InterPro" id="IPR035248">
    <property type="entry name" value="PRMT5_C"/>
</dbReference>
<dbReference type="STRING" id="6248.A0A0K0DX96"/>
<dbReference type="GO" id="GO:0005829">
    <property type="term" value="C:cytosol"/>
    <property type="evidence" value="ECO:0007669"/>
    <property type="project" value="TreeGrafter"/>
</dbReference>
<dbReference type="AlphaFoldDB" id="A0A0K0DX96"/>
<dbReference type="Pfam" id="PF17286">
    <property type="entry name" value="PRMT5_C"/>
    <property type="match status" value="1"/>
</dbReference>
<evidence type="ECO:0000259" key="4">
    <source>
        <dbReference type="Pfam" id="PF05185"/>
    </source>
</evidence>
<protein>
    <submittedName>
        <fullName evidence="7 8">Protein arginine N-methyltransferase 5</fullName>
    </submittedName>
</protein>
<feature type="region of interest" description="Disordered" evidence="2">
    <location>
        <begin position="170"/>
        <end position="218"/>
    </location>
</feature>
<feature type="compositionally biased region" description="Basic residues" evidence="2">
    <location>
        <begin position="2290"/>
        <end position="2321"/>
    </location>
</feature>
<name>A0A0K0DX96_STRER</name>
<dbReference type="GO" id="GO:0006355">
    <property type="term" value="P:regulation of DNA-templated transcription"/>
    <property type="evidence" value="ECO:0007669"/>
    <property type="project" value="TreeGrafter"/>
</dbReference>
<evidence type="ECO:0000256" key="3">
    <source>
        <dbReference type="SAM" id="Phobius"/>
    </source>
</evidence>
<dbReference type="Gene3D" id="3.40.50.150">
    <property type="entry name" value="Vaccinia Virus protein VP39"/>
    <property type="match status" value="1"/>
</dbReference>
<feature type="compositionally biased region" description="Basic and acidic residues" evidence="2">
    <location>
        <begin position="170"/>
        <end position="181"/>
    </location>
</feature>
<feature type="domain" description="PRMT5 oligomerisation" evidence="5">
    <location>
        <begin position="809"/>
        <end position="960"/>
    </location>
</feature>
<evidence type="ECO:0000259" key="5">
    <source>
        <dbReference type="Pfam" id="PF17286"/>
    </source>
</evidence>
<dbReference type="Pfam" id="PF05185">
    <property type="entry name" value="PRMT5"/>
    <property type="match status" value="1"/>
</dbReference>
<accession>A0A0K0DX96</accession>
<evidence type="ECO:0000256" key="2">
    <source>
        <dbReference type="SAM" id="MobiDB-lite"/>
    </source>
</evidence>
<keyword evidence="1" id="KW-0949">S-adenosyl-L-methionine</keyword>
<dbReference type="PANTHER" id="PTHR10738">
    <property type="entry name" value="PROTEIN ARGININE N-METHYLTRANSFERASE 5"/>
    <property type="match status" value="1"/>
</dbReference>
<dbReference type="GO" id="GO:0005634">
    <property type="term" value="C:nucleus"/>
    <property type="evidence" value="ECO:0007669"/>
    <property type="project" value="TreeGrafter"/>
</dbReference>
<dbReference type="WBParaSite" id="TCONS_00011846.p1">
    <property type="protein sequence ID" value="TCONS_00011846.p1"/>
    <property type="gene ID" value="XLOC_006798"/>
</dbReference>
<keyword evidence="3" id="KW-0812">Transmembrane</keyword>
<dbReference type="Gene3D" id="3.20.20.150">
    <property type="entry name" value="Divalent-metal-dependent TIM barrel enzymes"/>
    <property type="match status" value="1"/>
</dbReference>
<feature type="transmembrane region" description="Helical" evidence="3">
    <location>
        <begin position="2112"/>
        <end position="2139"/>
    </location>
</feature>
<dbReference type="InterPro" id="IPR029063">
    <property type="entry name" value="SAM-dependent_MTases_sf"/>
</dbReference>